<proteinExistence type="predicted"/>
<dbReference type="GeneID" id="85451714"/>
<reference evidence="2" key="1">
    <citation type="submission" date="2021-06" db="EMBL/GenBank/DDBJ databases">
        <title>Comparative genomics, transcriptomics and evolutionary studies reveal genomic signatures of adaptation to plant cell wall in hemibiotrophic fungi.</title>
        <authorList>
            <consortium name="DOE Joint Genome Institute"/>
            <person name="Baroncelli R."/>
            <person name="Diaz J.F."/>
            <person name="Benocci T."/>
            <person name="Peng M."/>
            <person name="Battaglia E."/>
            <person name="Haridas S."/>
            <person name="Andreopoulos W."/>
            <person name="Labutti K."/>
            <person name="Pangilinan J."/>
            <person name="Floch G.L."/>
            <person name="Makela M.R."/>
            <person name="Henrissat B."/>
            <person name="Grigoriev I.V."/>
            <person name="Crouch J.A."/>
            <person name="De Vries R.P."/>
            <person name="Sukno S.A."/>
            <person name="Thon M.R."/>
        </authorList>
    </citation>
    <scope>NUCLEOTIDE SEQUENCE</scope>
    <source>
        <strain evidence="2">CBS 193.32</strain>
    </source>
</reference>
<keyword evidence="3" id="KW-1185">Reference proteome</keyword>
<comment type="caution">
    <text evidence="2">The sequence shown here is derived from an EMBL/GenBank/DDBJ whole genome shotgun (WGS) entry which is preliminary data.</text>
</comment>
<dbReference type="EMBL" id="JAHMHR010000007">
    <property type="protein sequence ID" value="KAK1689970.1"/>
    <property type="molecule type" value="Genomic_DNA"/>
</dbReference>
<gene>
    <name evidence="2" type="ORF">BDP55DRAFT_385131</name>
</gene>
<sequence>MHKHPPAAAEASKLVNLGPRPPSWHSIANLLSSRPSYHLQSFGPPILKTEFPTGLRILASTRLPAREGESTKAPISAPDRWSPASIILGSLWTRDSSPPRPLTFLSVWPSSLLSTDTYPSTIVHRNSLPRPSHPVVSSISSKFPLDLATHPRLKHLASMDNIWTGSHFPGNQVHSPRHTSGGRRKIKRPPMTPRLMCEFQALCRSIRSETLENIQIRSSRTSVASRLALAL</sequence>
<dbReference type="RefSeq" id="XP_060433665.1">
    <property type="nucleotide sequence ID" value="XM_060567188.1"/>
</dbReference>
<protein>
    <submittedName>
        <fullName evidence="2">Uncharacterized protein</fullName>
    </submittedName>
</protein>
<evidence type="ECO:0000313" key="3">
    <source>
        <dbReference type="Proteomes" id="UP001224890"/>
    </source>
</evidence>
<name>A0AAJ0ATB1_9PEZI</name>
<dbReference type="Proteomes" id="UP001224890">
    <property type="component" value="Unassembled WGS sequence"/>
</dbReference>
<evidence type="ECO:0000313" key="2">
    <source>
        <dbReference type="EMBL" id="KAK1689970.1"/>
    </source>
</evidence>
<organism evidence="2 3">
    <name type="scientific">Colletotrichum godetiae</name>
    <dbReference type="NCBI Taxonomy" id="1209918"/>
    <lineage>
        <taxon>Eukaryota</taxon>
        <taxon>Fungi</taxon>
        <taxon>Dikarya</taxon>
        <taxon>Ascomycota</taxon>
        <taxon>Pezizomycotina</taxon>
        <taxon>Sordariomycetes</taxon>
        <taxon>Hypocreomycetidae</taxon>
        <taxon>Glomerellales</taxon>
        <taxon>Glomerellaceae</taxon>
        <taxon>Colletotrichum</taxon>
        <taxon>Colletotrichum acutatum species complex</taxon>
    </lineage>
</organism>
<evidence type="ECO:0000256" key="1">
    <source>
        <dbReference type="SAM" id="MobiDB-lite"/>
    </source>
</evidence>
<feature type="region of interest" description="Disordered" evidence="1">
    <location>
        <begin position="167"/>
        <end position="190"/>
    </location>
</feature>
<accession>A0AAJ0ATB1</accession>
<feature type="compositionally biased region" description="Basic residues" evidence="1">
    <location>
        <begin position="175"/>
        <end position="188"/>
    </location>
</feature>
<dbReference type="AlphaFoldDB" id="A0AAJ0ATB1"/>